<protein>
    <submittedName>
        <fullName evidence="9">ABC transporter permease</fullName>
    </submittedName>
</protein>
<dbReference type="PANTHER" id="PTHR30489:SF0">
    <property type="entry name" value="LIPOPROTEIN-RELEASING SYSTEM TRANSMEMBRANE PROTEIN LOLE"/>
    <property type="match status" value="1"/>
</dbReference>
<dbReference type="Pfam" id="PF12704">
    <property type="entry name" value="MacB_PCD"/>
    <property type="match status" value="1"/>
</dbReference>
<dbReference type="Proteomes" id="UP000326380">
    <property type="component" value="Unassembled WGS sequence"/>
</dbReference>
<accession>A0A7L4ZSL5</accession>
<evidence type="ECO:0000256" key="4">
    <source>
        <dbReference type="ARBA" id="ARBA00022692"/>
    </source>
</evidence>
<dbReference type="InterPro" id="IPR025857">
    <property type="entry name" value="MacB_PCD"/>
</dbReference>
<dbReference type="PANTHER" id="PTHR30489">
    <property type="entry name" value="LIPOPROTEIN-RELEASING SYSTEM TRANSMEMBRANE PROTEIN LOLE"/>
    <property type="match status" value="1"/>
</dbReference>
<evidence type="ECO:0000256" key="6">
    <source>
        <dbReference type="ARBA" id="ARBA00023136"/>
    </source>
</evidence>
<keyword evidence="5" id="KW-1133">Transmembrane helix</keyword>
<dbReference type="Pfam" id="PF02687">
    <property type="entry name" value="FtsX"/>
    <property type="match status" value="1"/>
</dbReference>
<comment type="similarity">
    <text evidence="2">Belongs to the ABC-4 integral membrane protein family. LolC/E subfamily.</text>
</comment>
<comment type="caution">
    <text evidence="9">The sequence shown here is derived from an EMBL/GenBank/DDBJ whole genome shotgun (WGS) entry which is preliminary data.</text>
</comment>
<dbReference type="GO" id="GO:0098797">
    <property type="term" value="C:plasma membrane protein complex"/>
    <property type="evidence" value="ECO:0007669"/>
    <property type="project" value="TreeGrafter"/>
</dbReference>
<evidence type="ECO:0000256" key="2">
    <source>
        <dbReference type="ARBA" id="ARBA00005236"/>
    </source>
</evidence>
<keyword evidence="4" id="KW-0812">Transmembrane</keyword>
<evidence type="ECO:0000256" key="3">
    <source>
        <dbReference type="ARBA" id="ARBA00022475"/>
    </source>
</evidence>
<evidence type="ECO:0000313" key="9">
    <source>
        <dbReference type="EMBL" id="KAA9327206.1"/>
    </source>
</evidence>
<dbReference type="InterPro" id="IPR051447">
    <property type="entry name" value="Lipoprotein-release_system"/>
</dbReference>
<evidence type="ECO:0000256" key="1">
    <source>
        <dbReference type="ARBA" id="ARBA00004651"/>
    </source>
</evidence>
<keyword evidence="3" id="KW-1003">Cell membrane</keyword>
<organism evidence="9 10">
    <name type="scientific">Hymenobacter busanensis</name>
    <dbReference type="NCBI Taxonomy" id="2607656"/>
    <lineage>
        <taxon>Bacteria</taxon>
        <taxon>Pseudomonadati</taxon>
        <taxon>Bacteroidota</taxon>
        <taxon>Cytophagia</taxon>
        <taxon>Cytophagales</taxon>
        <taxon>Hymenobacteraceae</taxon>
        <taxon>Hymenobacter</taxon>
    </lineage>
</organism>
<evidence type="ECO:0000259" key="8">
    <source>
        <dbReference type="Pfam" id="PF12704"/>
    </source>
</evidence>
<feature type="domain" description="ABC3 transporter permease C-terminal" evidence="7">
    <location>
        <begin position="291"/>
        <end position="417"/>
    </location>
</feature>
<reference evidence="9 10" key="1">
    <citation type="submission" date="2019-09" db="EMBL/GenBank/DDBJ databases">
        <title>Genome sequence of Hymenobacter sp. M3.</title>
        <authorList>
            <person name="Srinivasan S."/>
        </authorList>
    </citation>
    <scope>NUCLEOTIDE SEQUENCE [LARGE SCALE GENOMIC DNA]</scope>
    <source>
        <strain evidence="9 10">M3</strain>
    </source>
</reference>
<evidence type="ECO:0000259" key="7">
    <source>
        <dbReference type="Pfam" id="PF02687"/>
    </source>
</evidence>
<comment type="subcellular location">
    <subcellularLocation>
        <location evidence="1">Cell membrane</location>
        <topology evidence="1">Multi-pass membrane protein</topology>
    </subcellularLocation>
</comment>
<name>A0A7L4ZSL5_9BACT</name>
<proteinExistence type="inferred from homology"/>
<dbReference type="EMBL" id="VTWU01000007">
    <property type="protein sequence ID" value="KAA9327206.1"/>
    <property type="molecule type" value="Genomic_DNA"/>
</dbReference>
<dbReference type="InterPro" id="IPR003838">
    <property type="entry name" value="ABC3_permease_C"/>
</dbReference>
<keyword evidence="10" id="KW-1185">Reference proteome</keyword>
<feature type="domain" description="MacB-like periplasmic core" evidence="8">
    <location>
        <begin position="46"/>
        <end position="258"/>
    </location>
</feature>
<sequence>MRPSAEWGVETDPVRVALRPVNVSRYISHKIDGADSGSFTSSVTKIAIISIALGVAVMIVSFAILEGFRNEIQGKIFSFGAHLTISKYDNNNSLEVEPINGAELTQEMRKFPQIKGAQPFARKTAIIKTKDEVLGIVLKGVDEKSGPSPMRANLVAGKFPVFADSAASDEVLVSRKVADKLRLKVGDDALFYFIQNPPRVRKFTVAGVYQTGLDEFDEVYVLGDIRQIQDLNGWNDSLVGGYEVVLKDFRQLDATAESMYNTLRYDLKVDKITDQYAQLFDWLQLLNRNVIIFLLLIIFVATFNMVATIFIMILERTNMIGVLKAIGATDNQIRRMFFFRGLNLTLKGMLWGNLIGLGFCSIQYFLHPIPLDPENYYMDRVPIFWDPVIIGVINLAVFVTSQLAVLIPTYLIARIKPVVAIKFD</sequence>
<gene>
    <name evidence="9" type="ORF">F0P96_18395</name>
</gene>
<dbReference type="AlphaFoldDB" id="A0A7L4ZSL5"/>
<dbReference type="GO" id="GO:0044874">
    <property type="term" value="P:lipoprotein localization to outer membrane"/>
    <property type="evidence" value="ECO:0007669"/>
    <property type="project" value="TreeGrafter"/>
</dbReference>
<evidence type="ECO:0000256" key="5">
    <source>
        <dbReference type="ARBA" id="ARBA00022989"/>
    </source>
</evidence>
<evidence type="ECO:0000313" key="10">
    <source>
        <dbReference type="Proteomes" id="UP000326380"/>
    </source>
</evidence>
<keyword evidence="6" id="KW-0472">Membrane</keyword>